<dbReference type="SUPFAM" id="SSF82895">
    <property type="entry name" value="TSP-1 type 1 repeat"/>
    <property type="match status" value="2"/>
</dbReference>
<protein>
    <submittedName>
        <fullName evidence="3">Uncharacterized protein</fullName>
    </submittedName>
</protein>
<dbReference type="PANTHER" id="PTHR22906:SF21">
    <property type="entry name" value="SEMA DOMAIN-CONTAINING PROTEIN"/>
    <property type="match status" value="1"/>
</dbReference>
<dbReference type="InterPro" id="IPR036383">
    <property type="entry name" value="TSP1_rpt_sf"/>
</dbReference>
<reference evidence="3" key="3">
    <citation type="submission" date="2025-09" db="UniProtKB">
        <authorList>
            <consortium name="Ensembl"/>
        </authorList>
    </citation>
    <scope>IDENTIFICATION</scope>
</reference>
<sequence length="184" mass="19560">MEWSQWSSCSNTCGGQQTRLQRHTCGDDPNVERRPCGGSGVFGAWTGYTPCSQSCLGGTQTRRRFDVCTRDVETESQNCGVIGAWGGYSAWSQCTRTCGGGEQSRTRVHSCPANIPGTGVDGAHVARTATPSLICKFVSVETDAPSDGRTSHESVHQALECSTFNVRTTTFCSPAANNAVDGVP</sequence>
<dbReference type="AlphaFoldDB" id="H2YHQ6"/>
<dbReference type="Ensembl" id="ENSCSAVT00000004923.1">
    <property type="protein sequence ID" value="ENSCSAVP00000004855.1"/>
    <property type="gene ID" value="ENSCSAVG00000002891.1"/>
</dbReference>
<keyword evidence="4" id="KW-1185">Reference proteome</keyword>
<dbReference type="Pfam" id="PF00090">
    <property type="entry name" value="TSP_1"/>
    <property type="match status" value="3"/>
</dbReference>
<reference evidence="3" key="2">
    <citation type="submission" date="2025-08" db="UniProtKB">
        <authorList>
            <consortium name="Ensembl"/>
        </authorList>
    </citation>
    <scope>IDENTIFICATION</scope>
</reference>
<evidence type="ECO:0000313" key="3">
    <source>
        <dbReference type="Ensembl" id="ENSCSAVP00000004855.1"/>
    </source>
</evidence>
<dbReference type="InterPro" id="IPR000884">
    <property type="entry name" value="TSP1_rpt"/>
</dbReference>
<dbReference type="Proteomes" id="UP000007875">
    <property type="component" value="Unassembled WGS sequence"/>
</dbReference>
<dbReference type="GeneTree" id="ENSGT00940000166934"/>
<dbReference type="InterPro" id="IPR052065">
    <property type="entry name" value="Compl_asym_regulator"/>
</dbReference>
<organism evidence="3 4">
    <name type="scientific">Ciona savignyi</name>
    <name type="common">Pacific transparent sea squirt</name>
    <dbReference type="NCBI Taxonomy" id="51511"/>
    <lineage>
        <taxon>Eukaryota</taxon>
        <taxon>Metazoa</taxon>
        <taxon>Chordata</taxon>
        <taxon>Tunicata</taxon>
        <taxon>Ascidiacea</taxon>
        <taxon>Phlebobranchia</taxon>
        <taxon>Cionidae</taxon>
        <taxon>Ciona</taxon>
    </lineage>
</organism>
<keyword evidence="1" id="KW-0677">Repeat</keyword>
<proteinExistence type="predicted"/>
<evidence type="ECO:0000313" key="4">
    <source>
        <dbReference type="Proteomes" id="UP000007875"/>
    </source>
</evidence>
<evidence type="ECO:0000256" key="1">
    <source>
        <dbReference type="ARBA" id="ARBA00022737"/>
    </source>
</evidence>
<dbReference type="Gene3D" id="2.20.100.10">
    <property type="entry name" value="Thrombospondin type-1 (TSP1) repeat"/>
    <property type="match status" value="1"/>
</dbReference>
<dbReference type="PROSITE" id="PS50092">
    <property type="entry name" value="TSP1"/>
    <property type="match status" value="2"/>
</dbReference>
<dbReference type="HOGENOM" id="CLU_1467714_0_0_1"/>
<accession>H2YHQ6</accession>
<dbReference type="PANTHER" id="PTHR22906">
    <property type="entry name" value="PROPERDIN"/>
    <property type="match status" value="1"/>
</dbReference>
<dbReference type="SMART" id="SM00209">
    <property type="entry name" value="TSP1"/>
    <property type="match status" value="3"/>
</dbReference>
<keyword evidence="2" id="KW-1015">Disulfide bond</keyword>
<name>H2YHQ6_CIOSA</name>
<reference evidence="4" key="1">
    <citation type="submission" date="2003-08" db="EMBL/GenBank/DDBJ databases">
        <authorList>
            <person name="Birren B."/>
            <person name="Nusbaum C."/>
            <person name="Abebe A."/>
            <person name="Abouelleil A."/>
            <person name="Adekoya E."/>
            <person name="Ait-zahra M."/>
            <person name="Allen N."/>
            <person name="Allen T."/>
            <person name="An P."/>
            <person name="Anderson M."/>
            <person name="Anderson S."/>
            <person name="Arachchi H."/>
            <person name="Armbruster J."/>
            <person name="Bachantsang P."/>
            <person name="Baldwin J."/>
            <person name="Barry A."/>
            <person name="Bayul T."/>
            <person name="Blitshsteyn B."/>
            <person name="Bloom T."/>
            <person name="Blye J."/>
            <person name="Boguslavskiy L."/>
            <person name="Borowsky M."/>
            <person name="Boukhgalter B."/>
            <person name="Brunache A."/>
            <person name="Butler J."/>
            <person name="Calixte N."/>
            <person name="Calvo S."/>
            <person name="Camarata J."/>
            <person name="Campo K."/>
            <person name="Chang J."/>
            <person name="Cheshatsang Y."/>
            <person name="Citroen M."/>
            <person name="Collymore A."/>
            <person name="Considine T."/>
            <person name="Cook A."/>
            <person name="Cooke P."/>
            <person name="Corum B."/>
            <person name="Cuomo C."/>
            <person name="David R."/>
            <person name="Dawoe T."/>
            <person name="Degray S."/>
            <person name="Dodge S."/>
            <person name="Dooley K."/>
            <person name="Dorje P."/>
            <person name="Dorjee K."/>
            <person name="Dorris L."/>
            <person name="Duffey N."/>
            <person name="Dupes A."/>
            <person name="Elkins T."/>
            <person name="Engels R."/>
            <person name="Erickson J."/>
            <person name="Farina A."/>
            <person name="Faro S."/>
            <person name="Ferreira P."/>
            <person name="Fischer H."/>
            <person name="Fitzgerald M."/>
            <person name="Foley K."/>
            <person name="Gage D."/>
            <person name="Galagan J."/>
            <person name="Gearin G."/>
            <person name="Gnerre S."/>
            <person name="Gnirke A."/>
            <person name="Goyette A."/>
            <person name="Graham J."/>
            <person name="Grandbois E."/>
            <person name="Gyaltsen K."/>
            <person name="Hafez N."/>
            <person name="Hagopian D."/>
            <person name="Hagos B."/>
            <person name="Hall J."/>
            <person name="Hatcher B."/>
            <person name="Heller A."/>
            <person name="Higgins H."/>
            <person name="Honan T."/>
            <person name="Horn A."/>
            <person name="Houde N."/>
            <person name="Hughes L."/>
            <person name="Hulme W."/>
            <person name="Husby E."/>
            <person name="Iliev I."/>
            <person name="Jaffe D."/>
            <person name="Jones C."/>
            <person name="Kamal M."/>
            <person name="Kamat A."/>
            <person name="Kamvysselis M."/>
            <person name="Karlsson E."/>
            <person name="Kells C."/>
            <person name="Kieu A."/>
            <person name="Kisner P."/>
            <person name="Kodira C."/>
            <person name="Kulbokas E."/>
            <person name="Labutti K."/>
            <person name="Lama D."/>
            <person name="Landers T."/>
            <person name="Leger J."/>
            <person name="Levine S."/>
            <person name="Lewis D."/>
            <person name="Lewis T."/>
            <person name="Lindblad-toh K."/>
            <person name="Liu X."/>
            <person name="Lokyitsang T."/>
            <person name="Lokyitsang Y."/>
            <person name="Lucien O."/>
            <person name="Lui A."/>
            <person name="Ma L.J."/>
            <person name="Mabbitt R."/>
            <person name="Macdonald J."/>
            <person name="Maclean C."/>
            <person name="Major J."/>
            <person name="Manning J."/>
            <person name="Marabella R."/>
            <person name="Maru K."/>
            <person name="Matthews C."/>
            <person name="Mauceli E."/>
            <person name="Mccarthy M."/>
            <person name="Mcdonough S."/>
            <person name="Mcghee T."/>
            <person name="Meldrim J."/>
            <person name="Meneus L."/>
            <person name="Mesirov J."/>
            <person name="Mihalev A."/>
            <person name="Mihova T."/>
            <person name="Mikkelsen T."/>
            <person name="Mlenga V."/>
            <person name="Moru K."/>
            <person name="Mozes J."/>
            <person name="Mulrain L."/>
            <person name="Munson G."/>
            <person name="Naylor J."/>
            <person name="Newes C."/>
            <person name="Nguyen C."/>
            <person name="Nguyen N."/>
            <person name="Nguyen T."/>
            <person name="Nicol R."/>
            <person name="Nielsen C."/>
            <person name="Nizzari M."/>
            <person name="Norbu C."/>
            <person name="Norbu N."/>
            <person name="O'donnell P."/>
            <person name="Okoawo O."/>
            <person name="O'leary S."/>
            <person name="Omotosho B."/>
            <person name="O'neill K."/>
            <person name="Osman S."/>
            <person name="Parker S."/>
            <person name="Perrin D."/>
            <person name="Phunkhang P."/>
            <person name="Piqani B."/>
            <person name="Purcell S."/>
            <person name="Rachupka T."/>
            <person name="Ramasamy U."/>
            <person name="Rameau R."/>
            <person name="Ray V."/>
            <person name="Raymond C."/>
            <person name="Retta R."/>
            <person name="Richardson S."/>
            <person name="Rise C."/>
            <person name="Rodriguez J."/>
            <person name="Rogers J."/>
            <person name="Rogov P."/>
            <person name="Rutman M."/>
            <person name="Schupbach R."/>
            <person name="Seaman C."/>
            <person name="Settipalli S."/>
            <person name="Sharpe T."/>
            <person name="Sheridan J."/>
            <person name="Sherpa N."/>
            <person name="Shi J."/>
            <person name="Smirnov S."/>
            <person name="Smith C."/>
            <person name="Sougnez C."/>
            <person name="Spencer B."/>
            <person name="Stalker J."/>
            <person name="Stange-thomann N."/>
            <person name="Stavropoulos S."/>
            <person name="Stetson K."/>
            <person name="Stone C."/>
            <person name="Stone S."/>
            <person name="Stubbs M."/>
            <person name="Talamas J."/>
            <person name="Tchuinga P."/>
            <person name="Tenzing P."/>
            <person name="Tesfaye S."/>
            <person name="Theodore J."/>
            <person name="Thoulutsang Y."/>
            <person name="Topham K."/>
            <person name="Towey S."/>
            <person name="Tsamla T."/>
            <person name="Tsomo N."/>
            <person name="Vallee D."/>
            <person name="Vassiliev H."/>
            <person name="Venkataraman V."/>
            <person name="Vinson J."/>
            <person name="Vo A."/>
            <person name="Wade C."/>
            <person name="Wang S."/>
            <person name="Wangchuk T."/>
            <person name="Wangdi T."/>
            <person name="Whittaker C."/>
            <person name="Wilkinson J."/>
            <person name="Wu Y."/>
            <person name="Wyman D."/>
            <person name="Yadav S."/>
            <person name="Yang S."/>
            <person name="Yang X."/>
            <person name="Yeager S."/>
            <person name="Yee E."/>
            <person name="Young G."/>
            <person name="Zainoun J."/>
            <person name="Zembeck L."/>
            <person name="Zimmer A."/>
            <person name="Zody M."/>
            <person name="Lander E."/>
        </authorList>
    </citation>
    <scope>NUCLEOTIDE SEQUENCE [LARGE SCALE GENOMIC DNA]</scope>
</reference>
<evidence type="ECO:0000256" key="2">
    <source>
        <dbReference type="ARBA" id="ARBA00023157"/>
    </source>
</evidence>